<evidence type="ECO:0000256" key="3">
    <source>
        <dbReference type="ARBA" id="ARBA00022452"/>
    </source>
</evidence>
<evidence type="ECO:0008006" key="18">
    <source>
        <dbReference type="Google" id="ProtNLM"/>
    </source>
</evidence>
<evidence type="ECO:0000313" key="16">
    <source>
        <dbReference type="EMBL" id="KRG70753.1"/>
    </source>
</evidence>
<evidence type="ECO:0000256" key="7">
    <source>
        <dbReference type="ARBA" id="ARBA00023065"/>
    </source>
</evidence>
<keyword evidence="9 11" id="KW-0472">Membrane</keyword>
<comment type="similarity">
    <text evidence="11 12">Belongs to the TonB-dependent receptor family.</text>
</comment>
<protein>
    <recommendedName>
        <fullName evidence="18">TonB-dependent receptor</fullName>
    </recommendedName>
</protein>
<evidence type="ECO:0000256" key="10">
    <source>
        <dbReference type="ARBA" id="ARBA00023237"/>
    </source>
</evidence>
<organism evidence="16 17">
    <name type="scientific">Stenotrophomonas terrae</name>
    <dbReference type="NCBI Taxonomy" id="405446"/>
    <lineage>
        <taxon>Bacteria</taxon>
        <taxon>Pseudomonadati</taxon>
        <taxon>Pseudomonadota</taxon>
        <taxon>Gammaproteobacteria</taxon>
        <taxon>Lysobacterales</taxon>
        <taxon>Lysobacteraceae</taxon>
        <taxon>Stenotrophomonas</taxon>
    </lineage>
</organism>
<dbReference type="RefSeq" id="WP_057626963.1">
    <property type="nucleotide sequence ID" value="NZ_LDJJ01000010.1"/>
</dbReference>
<dbReference type="AlphaFoldDB" id="A0A0R0CY34"/>
<evidence type="ECO:0000256" key="6">
    <source>
        <dbReference type="ARBA" id="ARBA00023004"/>
    </source>
</evidence>
<keyword evidence="17" id="KW-1185">Reference proteome</keyword>
<comment type="caution">
    <text evidence="16">The sequence shown here is derived from an EMBL/GenBank/DDBJ whole genome shotgun (WGS) entry which is preliminary data.</text>
</comment>
<dbReference type="Proteomes" id="UP000051863">
    <property type="component" value="Unassembled WGS sequence"/>
</dbReference>
<evidence type="ECO:0000256" key="9">
    <source>
        <dbReference type="ARBA" id="ARBA00023136"/>
    </source>
</evidence>
<comment type="subcellular location">
    <subcellularLocation>
        <location evidence="1 11">Cell outer membrane</location>
        <topology evidence="1 11">Multi-pass membrane protein</topology>
    </subcellularLocation>
</comment>
<keyword evidence="2 11" id="KW-0813">Transport</keyword>
<dbReference type="Pfam" id="PF00593">
    <property type="entry name" value="TonB_dep_Rec_b-barrel"/>
    <property type="match status" value="1"/>
</dbReference>
<feature type="chain" id="PRO_5006394785" description="TonB-dependent receptor" evidence="13">
    <location>
        <begin position="27"/>
        <end position="811"/>
    </location>
</feature>
<evidence type="ECO:0000256" key="11">
    <source>
        <dbReference type="PROSITE-ProRule" id="PRU01360"/>
    </source>
</evidence>
<keyword evidence="8 12" id="KW-0798">TonB box</keyword>
<dbReference type="PANTHER" id="PTHR32552:SF81">
    <property type="entry name" value="TONB-DEPENDENT OUTER MEMBRANE RECEPTOR"/>
    <property type="match status" value="1"/>
</dbReference>
<dbReference type="Pfam" id="PF07715">
    <property type="entry name" value="Plug"/>
    <property type="match status" value="1"/>
</dbReference>
<dbReference type="InterPro" id="IPR039426">
    <property type="entry name" value="TonB-dep_rcpt-like"/>
</dbReference>
<evidence type="ECO:0000256" key="4">
    <source>
        <dbReference type="ARBA" id="ARBA00022496"/>
    </source>
</evidence>
<name>A0A0R0CY34_9GAMM</name>
<keyword evidence="7" id="KW-0406">Ion transport</keyword>
<gene>
    <name evidence="16" type="ORF">ABB27_04135</name>
</gene>
<keyword evidence="10 11" id="KW-0998">Cell outer membrane</keyword>
<accession>A0A0R0CY34</accession>
<evidence type="ECO:0000256" key="1">
    <source>
        <dbReference type="ARBA" id="ARBA00004571"/>
    </source>
</evidence>
<feature type="domain" description="TonB-dependent receptor plug" evidence="15">
    <location>
        <begin position="60"/>
        <end position="163"/>
    </location>
</feature>
<evidence type="ECO:0000256" key="2">
    <source>
        <dbReference type="ARBA" id="ARBA00022448"/>
    </source>
</evidence>
<evidence type="ECO:0000256" key="13">
    <source>
        <dbReference type="SAM" id="SignalP"/>
    </source>
</evidence>
<dbReference type="InterPro" id="IPR000531">
    <property type="entry name" value="Beta-barrel_TonB"/>
</dbReference>
<evidence type="ECO:0000256" key="8">
    <source>
        <dbReference type="ARBA" id="ARBA00023077"/>
    </source>
</evidence>
<feature type="signal peptide" evidence="13">
    <location>
        <begin position="1"/>
        <end position="26"/>
    </location>
</feature>
<dbReference type="SUPFAM" id="SSF56935">
    <property type="entry name" value="Porins"/>
    <property type="match status" value="1"/>
</dbReference>
<dbReference type="OrthoDB" id="127311at2"/>
<keyword evidence="3 11" id="KW-1134">Transmembrane beta strand</keyword>
<dbReference type="InterPro" id="IPR012910">
    <property type="entry name" value="Plug_dom"/>
</dbReference>
<dbReference type="CDD" id="cd01347">
    <property type="entry name" value="ligand_gated_channel"/>
    <property type="match status" value="1"/>
</dbReference>
<reference evidence="16 17" key="1">
    <citation type="submission" date="2015-05" db="EMBL/GenBank/DDBJ databases">
        <title>Genome sequencing and analysis of members of genus Stenotrophomonas.</title>
        <authorList>
            <person name="Patil P.P."/>
            <person name="Midha S."/>
            <person name="Patil P.B."/>
        </authorList>
    </citation>
    <scope>NUCLEOTIDE SEQUENCE [LARGE SCALE GENOMIC DNA]</scope>
    <source>
        <strain evidence="16 17">DSM 18941</strain>
    </source>
</reference>
<dbReference type="Gene3D" id="2.40.170.20">
    <property type="entry name" value="TonB-dependent receptor, beta-barrel domain"/>
    <property type="match status" value="1"/>
</dbReference>
<keyword evidence="13" id="KW-0732">Signal</keyword>
<dbReference type="EMBL" id="LDJJ01000010">
    <property type="protein sequence ID" value="KRG70753.1"/>
    <property type="molecule type" value="Genomic_DNA"/>
</dbReference>
<evidence type="ECO:0000313" key="17">
    <source>
        <dbReference type="Proteomes" id="UP000051863"/>
    </source>
</evidence>
<keyword evidence="6" id="KW-0408">Iron</keyword>
<evidence type="ECO:0000256" key="5">
    <source>
        <dbReference type="ARBA" id="ARBA00022692"/>
    </source>
</evidence>
<proteinExistence type="inferred from homology"/>
<evidence type="ECO:0000259" key="14">
    <source>
        <dbReference type="Pfam" id="PF00593"/>
    </source>
</evidence>
<feature type="domain" description="TonB-dependent receptor-like beta-barrel" evidence="14">
    <location>
        <begin position="314"/>
        <end position="754"/>
    </location>
</feature>
<evidence type="ECO:0000256" key="12">
    <source>
        <dbReference type="RuleBase" id="RU003357"/>
    </source>
</evidence>
<dbReference type="GO" id="GO:0009279">
    <property type="term" value="C:cell outer membrane"/>
    <property type="evidence" value="ECO:0007669"/>
    <property type="project" value="UniProtKB-SubCell"/>
</dbReference>
<evidence type="ECO:0000259" key="15">
    <source>
        <dbReference type="Pfam" id="PF07715"/>
    </source>
</evidence>
<dbReference type="GO" id="GO:0006826">
    <property type="term" value="P:iron ion transport"/>
    <property type="evidence" value="ECO:0007669"/>
    <property type="project" value="UniProtKB-KW"/>
</dbReference>
<dbReference type="InterPro" id="IPR036942">
    <property type="entry name" value="Beta-barrel_TonB_sf"/>
</dbReference>
<keyword evidence="5 11" id="KW-0812">Transmembrane</keyword>
<dbReference type="PANTHER" id="PTHR32552">
    <property type="entry name" value="FERRICHROME IRON RECEPTOR-RELATED"/>
    <property type="match status" value="1"/>
</dbReference>
<keyword evidence="4" id="KW-0410">Iron transport</keyword>
<dbReference type="PROSITE" id="PS52016">
    <property type="entry name" value="TONB_DEPENDENT_REC_3"/>
    <property type="match status" value="1"/>
</dbReference>
<sequence length="811" mass="88763">MKIIKPDLLCSSIAFALMLCAGNAAAQAADESAAPPAANSDAVQSLDQITVTARGVSEPLQQMPLPITAMSAQTIEKKGLVDVRDIANLSPSFSFKSGYGRGFDRPVIRGMSNIQGESNASFFIDGIYVEGDISSYGLENIQRVEVIRGPQSAAFGRRTFSGAVNFITKRPGSAPGGKVTLGAGNYGQEKMGLFYSGANDDGSFGYDLSLNKRGNDGVFYNNASGKKDLNGTETISGMAAIAWSPTDALDITARVMQQKSRDQHFAAARLGSENLNCYLPEPTGDLYFGLYPILESRRRGYYCGELKAPSEYALNTQEFETAGYFSGRKTDLLRTSVVVDYLFANGWNLTSTSAYNKSETYSASDQDYSTIRGYGGAFESFSNTGVKNWSQDIRLTTDQSLAVSGMLGAYYYKQQAQPGWGGDLTGYTIGGNKVVTTIPANPDDQTVNKALYGLINWHINDQWTTSLEGRYARDEISKGGTDVRVLGAGTYRQPYALAKTFSSFTPRWTLSYQAQENVNLYGLVSKGNKPGGFNTDVYRADFLETERDALIARGLNTYKEEEAWNYELGMKSDWLDGTLRVNANIYQIDWTNQQLTETGPVIRKNGSLFSTSYTTNVGESRIRGFELESQWAFAQGWLASLAYSYTDAEILKFISQDQADLFSSSNAPTLADPAADAAGATLPRVPKHKATLGLMYDGALSNGWEYTANMDVNYEGKRYIQVDNLAYIGASTRTNFRFSIRPTEQLQVSAYVNNAFNDRTLEDAQRTINPDAYVAVPAVPPLTGLAVTNLRDFGLTPSLPRMYGVEVSYKF</sequence>
<dbReference type="PATRIC" id="fig|405446.3.peg.53"/>